<gene>
    <name evidence="1" type="ORF">AGA_746</name>
</gene>
<sequence length="98" mass="10900">MTAQGQIRPEEARTVLVWHTVYVRRRPSMSYALLDAARVAKAAGVSLGVLKTSAETSETHVRKVIMIERIEALATAAAESGERVTLTSEEFWLISKNW</sequence>
<proteinExistence type="predicted"/>
<evidence type="ECO:0000313" key="2">
    <source>
        <dbReference type="Proteomes" id="UP000068250"/>
    </source>
</evidence>
<dbReference type="EMBL" id="LN609302">
    <property type="protein sequence ID" value="CEF54372.1"/>
    <property type="molecule type" value="Genomic_DNA"/>
</dbReference>
<evidence type="ECO:0000313" key="1">
    <source>
        <dbReference type="EMBL" id="CEF54372.1"/>
    </source>
</evidence>
<organism evidence="1 2">
    <name type="scientific">Acetobacter ghanensis</name>
    <dbReference type="NCBI Taxonomy" id="431306"/>
    <lineage>
        <taxon>Bacteria</taxon>
        <taxon>Pseudomonadati</taxon>
        <taxon>Pseudomonadota</taxon>
        <taxon>Alphaproteobacteria</taxon>
        <taxon>Acetobacterales</taxon>
        <taxon>Acetobacteraceae</taxon>
        <taxon>Acetobacter</taxon>
    </lineage>
</organism>
<dbReference type="AlphaFoldDB" id="A0A0U5F0W2"/>
<reference evidence="2" key="1">
    <citation type="submission" date="2014-09" db="EMBL/GenBank/DDBJ databases">
        <authorList>
            <person name="Illeghems K.G."/>
        </authorList>
    </citation>
    <scope>NUCLEOTIDE SEQUENCE [LARGE SCALE GENOMIC DNA]</scope>
    <source>
        <strain evidence="2">LMG 23848T</strain>
    </source>
</reference>
<dbReference type="STRING" id="431306.AGA_746"/>
<accession>A0A0U5F0W2</accession>
<dbReference type="PATRIC" id="fig|431306.5.peg.727"/>
<dbReference type="Proteomes" id="UP000068250">
    <property type="component" value="Chromosome I"/>
</dbReference>
<name>A0A0U5F0W2_9PROT</name>
<protein>
    <submittedName>
        <fullName evidence="1">Uncharacterized protein</fullName>
    </submittedName>
</protein>